<dbReference type="AlphaFoldDB" id="A0A8S1GZ09"/>
<sequence>MHSLDLPVSRIGWETSTDEKIMQARKDVDQVMTLMRSNVEKLSLRGEKLDNLIARAENLDVSAQQFQRCAHEVRRQVHWKHRMGQFAMIAVGAFFAVSAFTYVAF</sequence>
<evidence type="ECO:0000313" key="5">
    <source>
        <dbReference type="Proteomes" id="UP000835052"/>
    </source>
</evidence>
<protein>
    <recommendedName>
        <fullName evidence="3">V-SNARE coiled-coil homology domain-containing protein</fullName>
    </recommendedName>
</protein>
<dbReference type="GO" id="GO:0016020">
    <property type="term" value="C:membrane"/>
    <property type="evidence" value="ECO:0007669"/>
    <property type="project" value="InterPro"/>
</dbReference>
<dbReference type="InterPro" id="IPR001388">
    <property type="entry name" value="Synaptobrevin-like"/>
</dbReference>
<evidence type="ECO:0000256" key="1">
    <source>
        <dbReference type="PROSITE-ProRule" id="PRU00290"/>
    </source>
</evidence>
<dbReference type="Gene3D" id="1.20.5.110">
    <property type="match status" value="1"/>
</dbReference>
<keyword evidence="1" id="KW-0175">Coiled coil</keyword>
<dbReference type="EMBL" id="CAJGYM010000008">
    <property type="protein sequence ID" value="CAD6188292.1"/>
    <property type="molecule type" value="Genomic_DNA"/>
</dbReference>
<evidence type="ECO:0000256" key="2">
    <source>
        <dbReference type="SAM" id="Phobius"/>
    </source>
</evidence>
<dbReference type="PANTHER" id="PTHR45701">
    <property type="entry name" value="SYNAPTOBREVIN FAMILY MEMBER"/>
    <property type="match status" value="1"/>
</dbReference>
<dbReference type="PRINTS" id="PR00219">
    <property type="entry name" value="SYNAPTOBREVN"/>
</dbReference>
<dbReference type="SUPFAM" id="SSF58038">
    <property type="entry name" value="SNARE fusion complex"/>
    <property type="match status" value="1"/>
</dbReference>
<feature type="domain" description="V-SNARE coiled-coil homology" evidence="3">
    <location>
        <begin position="20"/>
        <end position="80"/>
    </location>
</feature>
<dbReference type="GO" id="GO:0016192">
    <property type="term" value="P:vesicle-mediated transport"/>
    <property type="evidence" value="ECO:0007669"/>
    <property type="project" value="InterPro"/>
</dbReference>
<reference evidence="4" key="1">
    <citation type="submission" date="2020-10" db="EMBL/GenBank/DDBJ databases">
        <authorList>
            <person name="Kikuchi T."/>
        </authorList>
    </citation>
    <scope>NUCLEOTIDE SEQUENCE</scope>
    <source>
        <strain evidence="4">NKZ352</strain>
    </source>
</reference>
<dbReference type="InterPro" id="IPR042855">
    <property type="entry name" value="V_SNARE_CC"/>
</dbReference>
<keyword evidence="2" id="KW-0472">Membrane</keyword>
<dbReference type="PROSITE" id="PS50892">
    <property type="entry name" value="V_SNARE"/>
    <property type="match status" value="1"/>
</dbReference>
<dbReference type="Proteomes" id="UP000835052">
    <property type="component" value="Unassembled WGS sequence"/>
</dbReference>
<dbReference type="OrthoDB" id="10042941at2759"/>
<keyword evidence="5" id="KW-1185">Reference proteome</keyword>
<organism evidence="4 5">
    <name type="scientific">Caenorhabditis auriculariae</name>
    <dbReference type="NCBI Taxonomy" id="2777116"/>
    <lineage>
        <taxon>Eukaryota</taxon>
        <taxon>Metazoa</taxon>
        <taxon>Ecdysozoa</taxon>
        <taxon>Nematoda</taxon>
        <taxon>Chromadorea</taxon>
        <taxon>Rhabditida</taxon>
        <taxon>Rhabditina</taxon>
        <taxon>Rhabditomorpha</taxon>
        <taxon>Rhabditoidea</taxon>
        <taxon>Rhabditidae</taxon>
        <taxon>Peloderinae</taxon>
        <taxon>Caenorhabditis</taxon>
    </lineage>
</organism>
<keyword evidence="2" id="KW-1133">Transmembrane helix</keyword>
<gene>
    <name evidence="4" type="ORF">CAUJ_LOCUS4211</name>
</gene>
<evidence type="ECO:0000259" key="3">
    <source>
        <dbReference type="PROSITE" id="PS50892"/>
    </source>
</evidence>
<keyword evidence="2" id="KW-0812">Transmembrane</keyword>
<proteinExistence type="predicted"/>
<dbReference type="Pfam" id="PF00957">
    <property type="entry name" value="Synaptobrevin"/>
    <property type="match status" value="1"/>
</dbReference>
<evidence type="ECO:0000313" key="4">
    <source>
        <dbReference type="EMBL" id="CAD6188292.1"/>
    </source>
</evidence>
<accession>A0A8S1GZ09</accession>
<dbReference type="CDD" id="cd15843">
    <property type="entry name" value="R-SNARE"/>
    <property type="match status" value="1"/>
</dbReference>
<feature type="transmembrane region" description="Helical" evidence="2">
    <location>
        <begin position="84"/>
        <end position="104"/>
    </location>
</feature>
<name>A0A8S1GZ09_9PELO</name>
<comment type="caution">
    <text evidence="4">The sequence shown here is derived from an EMBL/GenBank/DDBJ whole genome shotgun (WGS) entry which is preliminary data.</text>
</comment>
<dbReference type="InterPro" id="IPR016444">
    <property type="entry name" value="Synaptobrevin/VAMP"/>
</dbReference>